<evidence type="ECO:0000256" key="7">
    <source>
        <dbReference type="ARBA" id="ARBA00023014"/>
    </source>
</evidence>
<evidence type="ECO:0000256" key="8">
    <source>
        <dbReference type="ARBA" id="ARBA00023239"/>
    </source>
</evidence>
<dbReference type="InterPro" id="IPR004646">
    <property type="entry name" value="Fe-S_hydro-lyase_TtdA-typ_cat"/>
</dbReference>
<evidence type="ECO:0000256" key="5">
    <source>
        <dbReference type="ARBA" id="ARBA00022723"/>
    </source>
</evidence>
<gene>
    <name evidence="13" type="ORF">SAMN02745220_04921</name>
</gene>
<sequence>MHHDQAVAIMTDIMAKFTNYIGKHLPDDIMETLGRLRATENSPLAKVVYDSMFENLKKADELNRPCCQDTGVIQFFLKAGADFPLLSDIRPILDEAVRRATQEAPLRHNAVEIFLEKNTGNNTGDRIPWIDWDIVPNDSGITVEVYMAGGGCSLPGQGKTLMPAAGYEGVTQFVFDVMTSYGVNACPPLLVGIGIGGSIEVAANLSKKALFRPIGSRNPDPRGSDMEILIEKGLNEIGIGPQGLSGTNSVMGVHIEKAARHPSTISVAVSVGCWAHRRGTIHINKDMSYEILSHKGVIL</sequence>
<proteinExistence type="inferred from homology"/>
<feature type="domain" description="Fe-S hydro-lyase tartrate dehydratase alpha-type catalytic" evidence="12">
    <location>
        <begin position="12"/>
        <end position="281"/>
    </location>
</feature>
<reference evidence="13 14" key="1">
    <citation type="submission" date="2016-12" db="EMBL/GenBank/DDBJ databases">
        <authorList>
            <person name="Song W.-J."/>
            <person name="Kurnit D.M."/>
        </authorList>
    </citation>
    <scope>NUCLEOTIDE SEQUENCE [LARGE SCALE GENOMIC DNA]</scope>
    <source>
        <strain evidence="13 14">DSM 18488</strain>
    </source>
</reference>
<evidence type="ECO:0000259" key="12">
    <source>
        <dbReference type="Pfam" id="PF05681"/>
    </source>
</evidence>
<evidence type="ECO:0000256" key="10">
    <source>
        <dbReference type="ARBA" id="ARBA00040103"/>
    </source>
</evidence>
<keyword evidence="7" id="KW-0411">Iron-sulfur</keyword>
<dbReference type="OrthoDB" id="9798978at2"/>
<evidence type="ECO:0000256" key="6">
    <source>
        <dbReference type="ARBA" id="ARBA00023004"/>
    </source>
</evidence>
<evidence type="ECO:0000256" key="2">
    <source>
        <dbReference type="ARBA" id="ARBA00008876"/>
    </source>
</evidence>
<dbReference type="EC" id="4.2.1.32" evidence="9"/>
<protein>
    <recommendedName>
        <fullName evidence="10">L(+)-tartrate dehydratase subunit alpha</fullName>
        <ecNumber evidence="9">4.2.1.32</ecNumber>
    </recommendedName>
</protein>
<evidence type="ECO:0000256" key="1">
    <source>
        <dbReference type="ARBA" id="ARBA00001915"/>
    </source>
</evidence>
<comment type="subunit">
    <text evidence="3">Tetramer of two alpha and two beta subunits.</text>
</comment>
<dbReference type="Pfam" id="PF05681">
    <property type="entry name" value="Fumerase"/>
    <property type="match status" value="1"/>
</dbReference>
<keyword evidence="5" id="KW-0479">Metal-binding</keyword>
<evidence type="ECO:0000256" key="4">
    <source>
        <dbReference type="ARBA" id="ARBA00022485"/>
    </source>
</evidence>
<name>A0A1M7YKD4_9BACT</name>
<comment type="similarity">
    <text evidence="2">Belongs to the class-I fumarase family.</text>
</comment>
<dbReference type="RefSeq" id="WP_073616669.1">
    <property type="nucleotide sequence ID" value="NZ_FRFE01000046.1"/>
</dbReference>
<keyword evidence="8" id="KW-0456">Lyase</keyword>
<dbReference type="PANTHER" id="PTHR30389:SF19">
    <property type="entry name" value="L(+)-TARTRATE DEHYDRATASE SUBUNIT ALPHA"/>
    <property type="match status" value="1"/>
</dbReference>
<dbReference type="AlphaFoldDB" id="A0A1M7YKD4"/>
<dbReference type="STRING" id="1121416.SAMN02745220_04921"/>
<keyword evidence="6" id="KW-0408">Iron</keyword>
<evidence type="ECO:0000313" key="14">
    <source>
        <dbReference type="Proteomes" id="UP000184603"/>
    </source>
</evidence>
<accession>A0A1M7YKD4</accession>
<dbReference type="GO" id="GO:0008730">
    <property type="term" value="F:L(+)-tartrate dehydratase activity"/>
    <property type="evidence" value="ECO:0007669"/>
    <property type="project" value="UniProtKB-EC"/>
</dbReference>
<dbReference type="Proteomes" id="UP000184603">
    <property type="component" value="Unassembled WGS sequence"/>
</dbReference>
<dbReference type="EMBL" id="FRFE01000046">
    <property type="protein sequence ID" value="SHO53090.1"/>
    <property type="molecule type" value="Genomic_DNA"/>
</dbReference>
<dbReference type="PANTHER" id="PTHR30389">
    <property type="entry name" value="FUMARATE HYDRATASE-RELATED"/>
    <property type="match status" value="1"/>
</dbReference>
<evidence type="ECO:0000256" key="11">
    <source>
        <dbReference type="ARBA" id="ARBA00049253"/>
    </source>
</evidence>
<dbReference type="InterPro" id="IPR051208">
    <property type="entry name" value="Class-I_Fumarase/Tartrate_DH"/>
</dbReference>
<comment type="cofactor">
    <cofactor evidence="1">
        <name>iron-sulfur cluster</name>
        <dbReference type="ChEBI" id="CHEBI:30408"/>
    </cofactor>
</comment>
<dbReference type="GO" id="GO:0051539">
    <property type="term" value="F:4 iron, 4 sulfur cluster binding"/>
    <property type="evidence" value="ECO:0007669"/>
    <property type="project" value="UniProtKB-KW"/>
</dbReference>
<evidence type="ECO:0000256" key="3">
    <source>
        <dbReference type="ARBA" id="ARBA00011209"/>
    </source>
</evidence>
<keyword evidence="4" id="KW-0004">4Fe-4S</keyword>
<dbReference type="NCBIfam" id="TIGR00722">
    <property type="entry name" value="ttdA_fumA_fumB"/>
    <property type="match status" value="1"/>
</dbReference>
<dbReference type="GO" id="GO:0046872">
    <property type="term" value="F:metal ion binding"/>
    <property type="evidence" value="ECO:0007669"/>
    <property type="project" value="UniProtKB-KW"/>
</dbReference>
<evidence type="ECO:0000256" key="9">
    <source>
        <dbReference type="ARBA" id="ARBA00039027"/>
    </source>
</evidence>
<dbReference type="NCBIfam" id="NF006084">
    <property type="entry name" value="PRK08230.1"/>
    <property type="match status" value="1"/>
</dbReference>
<keyword evidence="14" id="KW-1185">Reference proteome</keyword>
<evidence type="ECO:0000313" key="13">
    <source>
        <dbReference type="EMBL" id="SHO53090.1"/>
    </source>
</evidence>
<organism evidence="13 14">
    <name type="scientific">Desulfopila aestuarii DSM 18488</name>
    <dbReference type="NCBI Taxonomy" id="1121416"/>
    <lineage>
        <taxon>Bacteria</taxon>
        <taxon>Pseudomonadati</taxon>
        <taxon>Thermodesulfobacteriota</taxon>
        <taxon>Desulfobulbia</taxon>
        <taxon>Desulfobulbales</taxon>
        <taxon>Desulfocapsaceae</taxon>
        <taxon>Desulfopila</taxon>
    </lineage>
</organism>
<comment type="catalytic activity">
    <reaction evidence="11">
        <text>(2R,3R)-tartrate = oxaloacetate + H2O</text>
        <dbReference type="Rhea" id="RHEA:15413"/>
        <dbReference type="ChEBI" id="CHEBI:15377"/>
        <dbReference type="ChEBI" id="CHEBI:16452"/>
        <dbReference type="ChEBI" id="CHEBI:30924"/>
        <dbReference type="EC" id="4.2.1.32"/>
    </reaction>
</comment>